<evidence type="ECO:0008006" key="4">
    <source>
        <dbReference type="Google" id="ProtNLM"/>
    </source>
</evidence>
<keyword evidence="3" id="KW-1185">Reference proteome</keyword>
<gene>
    <name evidence="2" type="ORF">CSC2_18490</name>
</gene>
<dbReference type="EMBL" id="BMBA01000001">
    <property type="protein sequence ID" value="GFZ31323.1"/>
    <property type="molecule type" value="Genomic_DNA"/>
</dbReference>
<dbReference type="RefSeq" id="WP_206869485.1">
    <property type="nucleotide sequence ID" value="NZ_BMBA01000001.1"/>
</dbReference>
<evidence type="ECO:0000313" key="2">
    <source>
        <dbReference type="EMBL" id="GFZ31323.1"/>
    </source>
</evidence>
<organism evidence="2 3">
    <name type="scientific">Clostridium zeae</name>
    <dbReference type="NCBI Taxonomy" id="2759022"/>
    <lineage>
        <taxon>Bacteria</taxon>
        <taxon>Bacillati</taxon>
        <taxon>Bacillota</taxon>
        <taxon>Clostridia</taxon>
        <taxon>Eubacteriales</taxon>
        <taxon>Clostridiaceae</taxon>
        <taxon>Clostridium</taxon>
    </lineage>
</organism>
<feature type="transmembrane region" description="Helical" evidence="1">
    <location>
        <begin position="227"/>
        <end position="251"/>
    </location>
</feature>
<keyword evidence="1" id="KW-0812">Transmembrane</keyword>
<sequence length="318" mass="37103">MNIESYVEKVYKNFDRNNEEVQVLKEEMKAHLYDSVRDLMSEGHSEKESIKIAIKNFGDEEVFTSELEEIVSRQKKYTNVLLKIAIVVFIIGVIVRISGIFTEEIYRADWEKNRPMTSSDLYNKIEEIGGEKEALTSEDKSKIDELLNKYNDTYDNGVYYIRVIKDGKVNYEYERKVDEKLITNQGQGEASNINGWKVEHRETDLDSYRCSQIYNEAFNIQNQTNELFYILKNIGFLFIALSWMIACISYTQSFILKGKEIKRLAFLLSLETIVIFASILSEKEIIIVVPLMFMALNKILFRVLENKENKLPLPQKAN</sequence>
<feature type="transmembrane region" description="Helical" evidence="1">
    <location>
        <begin position="285"/>
        <end position="304"/>
    </location>
</feature>
<feature type="transmembrane region" description="Helical" evidence="1">
    <location>
        <begin position="80"/>
        <end position="101"/>
    </location>
</feature>
<dbReference type="InterPro" id="IPR047928">
    <property type="entry name" value="Perm_prefix_1"/>
</dbReference>
<keyword evidence="1" id="KW-0472">Membrane</keyword>
<feature type="transmembrane region" description="Helical" evidence="1">
    <location>
        <begin position="263"/>
        <end position="279"/>
    </location>
</feature>
<dbReference type="NCBIfam" id="NF038403">
    <property type="entry name" value="perm_prefix_1"/>
    <property type="match status" value="1"/>
</dbReference>
<keyword evidence="1" id="KW-1133">Transmembrane helix</keyword>
<accession>A0ABQ1E9Z7</accession>
<name>A0ABQ1E9Z7_9CLOT</name>
<protein>
    <recommendedName>
        <fullName evidence="4">DUF1700 domain-containing protein</fullName>
    </recommendedName>
</protein>
<dbReference type="Proteomes" id="UP000663802">
    <property type="component" value="Unassembled WGS sequence"/>
</dbReference>
<proteinExistence type="predicted"/>
<evidence type="ECO:0000256" key="1">
    <source>
        <dbReference type="SAM" id="Phobius"/>
    </source>
</evidence>
<reference evidence="2 3" key="1">
    <citation type="journal article" date="2021" name="Int. J. Syst. Evol. Microbiol.">
        <title>Clostridium zeae sp. nov., isolated from corn silage.</title>
        <authorList>
            <person name="Kobayashi H."/>
            <person name="Tanizawa Y."/>
            <person name="Yagura M."/>
            <person name="Sakamoto M."/>
            <person name="Ohkuma M."/>
            <person name="Tohno M."/>
        </authorList>
    </citation>
    <scope>NUCLEOTIDE SEQUENCE [LARGE SCALE GENOMIC DNA]</scope>
    <source>
        <strain evidence="2 3">CSC2</strain>
    </source>
</reference>
<comment type="caution">
    <text evidence="2">The sequence shown here is derived from an EMBL/GenBank/DDBJ whole genome shotgun (WGS) entry which is preliminary data.</text>
</comment>
<evidence type="ECO:0000313" key="3">
    <source>
        <dbReference type="Proteomes" id="UP000663802"/>
    </source>
</evidence>